<evidence type="ECO:0000256" key="2">
    <source>
        <dbReference type="RuleBase" id="RU003971"/>
    </source>
</evidence>
<dbReference type="InterPro" id="IPR029030">
    <property type="entry name" value="Caspase-like_dom_sf"/>
</dbReference>
<dbReference type="OMA" id="THCIHYS"/>
<keyword evidence="6" id="KW-1185">Reference proteome</keyword>
<dbReference type="GO" id="GO:0005737">
    <property type="term" value="C:cytoplasm"/>
    <property type="evidence" value="ECO:0007669"/>
    <property type="project" value="TreeGrafter"/>
</dbReference>
<dbReference type="PANTHER" id="PTHR10454:SF245">
    <property type="entry name" value="CASPASE-RELATED"/>
    <property type="match status" value="1"/>
</dbReference>
<dbReference type="PROSITE" id="PS50207">
    <property type="entry name" value="CASPASE_P10"/>
    <property type="match status" value="1"/>
</dbReference>
<dbReference type="EMBL" id="CP012525">
    <property type="protein sequence ID" value="ALC43517.1"/>
    <property type="molecule type" value="Genomic_DNA"/>
</dbReference>
<dbReference type="STRING" id="30019.A0A0M4ENI8"/>
<dbReference type="OrthoDB" id="6116485at2759"/>
<dbReference type="GO" id="GO:0006508">
    <property type="term" value="P:proteolysis"/>
    <property type="evidence" value="ECO:0007669"/>
    <property type="project" value="InterPro"/>
</dbReference>
<dbReference type="GO" id="GO:0006915">
    <property type="term" value="P:apoptotic process"/>
    <property type="evidence" value="ECO:0007669"/>
    <property type="project" value="TreeGrafter"/>
</dbReference>
<evidence type="ECO:0000259" key="3">
    <source>
        <dbReference type="PROSITE" id="PS50207"/>
    </source>
</evidence>
<gene>
    <name evidence="5" type="ORF">Dbus_chr3Lg683</name>
</gene>
<dbReference type="CDD" id="cd00032">
    <property type="entry name" value="CASc"/>
    <property type="match status" value="1"/>
</dbReference>
<dbReference type="GO" id="GO:0043525">
    <property type="term" value="P:positive regulation of neuron apoptotic process"/>
    <property type="evidence" value="ECO:0007669"/>
    <property type="project" value="TreeGrafter"/>
</dbReference>
<dbReference type="InterPro" id="IPR001309">
    <property type="entry name" value="Pept_C14_p20"/>
</dbReference>
<dbReference type="InterPro" id="IPR011600">
    <property type="entry name" value="Pept_C14_caspase"/>
</dbReference>
<name>A0A0M4ENI8_DROBS</name>
<dbReference type="InterPro" id="IPR015917">
    <property type="entry name" value="Pept_C14A"/>
</dbReference>
<dbReference type="Gene3D" id="3.40.50.1460">
    <property type="match status" value="1"/>
</dbReference>
<dbReference type="GO" id="GO:0004197">
    <property type="term" value="F:cysteine-type endopeptidase activity"/>
    <property type="evidence" value="ECO:0007669"/>
    <property type="project" value="InterPro"/>
</dbReference>
<organism evidence="5 6">
    <name type="scientific">Drosophila busckii</name>
    <name type="common">Fruit fly</name>
    <dbReference type="NCBI Taxonomy" id="30019"/>
    <lineage>
        <taxon>Eukaryota</taxon>
        <taxon>Metazoa</taxon>
        <taxon>Ecdysozoa</taxon>
        <taxon>Arthropoda</taxon>
        <taxon>Hexapoda</taxon>
        <taxon>Insecta</taxon>
        <taxon>Pterygota</taxon>
        <taxon>Neoptera</taxon>
        <taxon>Endopterygota</taxon>
        <taxon>Diptera</taxon>
        <taxon>Brachycera</taxon>
        <taxon>Muscomorpha</taxon>
        <taxon>Ephydroidea</taxon>
        <taxon>Drosophilidae</taxon>
        <taxon>Drosophila</taxon>
    </lineage>
</organism>
<reference evidence="5 6" key="1">
    <citation type="submission" date="2015-08" db="EMBL/GenBank/DDBJ databases">
        <title>Ancestral chromatin configuration constrains chromatin evolution on differentiating sex chromosomes in Drosophila.</title>
        <authorList>
            <person name="Zhou Q."/>
            <person name="Bachtrog D."/>
        </authorList>
    </citation>
    <scope>NUCLEOTIDE SEQUENCE [LARGE SCALE GENOMIC DNA]</scope>
    <source>
        <tissue evidence="5">Whole larvae</tissue>
    </source>
</reference>
<evidence type="ECO:0000313" key="6">
    <source>
        <dbReference type="Proteomes" id="UP000494163"/>
    </source>
</evidence>
<dbReference type="SMART" id="SM00115">
    <property type="entry name" value="CASc"/>
    <property type="match status" value="1"/>
</dbReference>
<dbReference type="InterPro" id="IPR002398">
    <property type="entry name" value="Pept_C14"/>
</dbReference>
<dbReference type="SMR" id="A0A0M4ENI8"/>
<sequence>MNHKKRGVALIFSHKTFESSLKLDSRPTADVDRQNLHRALEQLNFKVKPFNDLSYNSIRKQIKAVATADHTDNDCILIAILTHGTNQCLYARDTTYKLDSIWQEFTSDKCPSLANKPKLFIIEAERGNRRDAGVQLRPSRSIETDSDSNSSYTLPINADFLFAYSTMQDYVSYSDSVTGSWFIQSLCAELETKGKSMDILRIMTYVTQRVAIFETYDDQQ</sequence>
<feature type="domain" description="Caspase family p20" evidence="4">
    <location>
        <begin position="5"/>
        <end position="129"/>
    </location>
</feature>
<evidence type="ECO:0000259" key="4">
    <source>
        <dbReference type="PROSITE" id="PS50208"/>
    </source>
</evidence>
<evidence type="ECO:0000313" key="5">
    <source>
        <dbReference type="EMBL" id="ALC43517.1"/>
    </source>
</evidence>
<dbReference type="SUPFAM" id="SSF52129">
    <property type="entry name" value="Caspase-like"/>
    <property type="match status" value="1"/>
</dbReference>
<dbReference type="InterPro" id="IPR002138">
    <property type="entry name" value="Pept_C14_p10"/>
</dbReference>
<dbReference type="InterPro" id="IPR016129">
    <property type="entry name" value="Caspase_his_AS"/>
</dbReference>
<dbReference type="PROSITE" id="PS50208">
    <property type="entry name" value="CASPASE_P20"/>
    <property type="match status" value="1"/>
</dbReference>
<dbReference type="PANTHER" id="PTHR10454">
    <property type="entry name" value="CASPASE"/>
    <property type="match status" value="1"/>
</dbReference>
<protein>
    <submittedName>
        <fullName evidence="5">Maker669</fullName>
    </submittedName>
</protein>
<dbReference type="PRINTS" id="PR00376">
    <property type="entry name" value="IL1BCENZYME"/>
</dbReference>
<evidence type="ECO:0000256" key="1">
    <source>
        <dbReference type="ARBA" id="ARBA00010134"/>
    </source>
</evidence>
<dbReference type="Proteomes" id="UP000494163">
    <property type="component" value="Chromosome 3L"/>
</dbReference>
<dbReference type="PROSITE" id="PS01121">
    <property type="entry name" value="CASPASE_HIS"/>
    <property type="match status" value="1"/>
</dbReference>
<dbReference type="AlphaFoldDB" id="A0A0M4ENI8"/>
<proteinExistence type="inferred from homology"/>
<feature type="domain" description="Caspase family p10" evidence="3">
    <location>
        <begin position="150"/>
        <end position="220"/>
    </location>
</feature>
<accession>A0A0M4ENI8</accession>
<dbReference type="Pfam" id="PF00656">
    <property type="entry name" value="Peptidase_C14"/>
    <property type="match status" value="1"/>
</dbReference>
<comment type="similarity">
    <text evidence="1 2">Belongs to the peptidase C14A family.</text>
</comment>